<dbReference type="AlphaFoldDB" id="A0A6J6R823"/>
<protein>
    <submittedName>
        <fullName evidence="1">Unannotated protein</fullName>
    </submittedName>
</protein>
<dbReference type="EMBL" id="CAEZXX010000113">
    <property type="protein sequence ID" value="CAB4718083.1"/>
    <property type="molecule type" value="Genomic_DNA"/>
</dbReference>
<proteinExistence type="predicted"/>
<sequence length="131" mass="13929">MGLIRAASFGGDGSAPARLRSMVVRASVSSRSTRSPRFSTRYWSLSRYWRALSGVISTPMPGMLTDPVIRMSCATANTSITNTPSSSLPPLCGYRSAMVSATQGKNGLTVRLVQTPGPTVRVSGSSRRYGP</sequence>
<reference evidence="1" key="1">
    <citation type="submission" date="2020-05" db="EMBL/GenBank/DDBJ databases">
        <authorList>
            <person name="Chiriac C."/>
            <person name="Salcher M."/>
            <person name="Ghai R."/>
            <person name="Kavagutti S V."/>
        </authorList>
    </citation>
    <scope>NUCLEOTIDE SEQUENCE</scope>
</reference>
<organism evidence="1">
    <name type="scientific">freshwater metagenome</name>
    <dbReference type="NCBI Taxonomy" id="449393"/>
    <lineage>
        <taxon>unclassified sequences</taxon>
        <taxon>metagenomes</taxon>
        <taxon>ecological metagenomes</taxon>
    </lineage>
</organism>
<accession>A0A6J6R823</accession>
<gene>
    <name evidence="1" type="ORF">UFOPK2602_01542</name>
</gene>
<evidence type="ECO:0000313" key="1">
    <source>
        <dbReference type="EMBL" id="CAB4718083.1"/>
    </source>
</evidence>
<name>A0A6J6R823_9ZZZZ</name>